<comment type="caution">
    <text evidence="3">The sequence shown here is derived from an EMBL/GenBank/DDBJ whole genome shotgun (WGS) entry which is preliminary data.</text>
</comment>
<evidence type="ECO:0008006" key="5">
    <source>
        <dbReference type="Google" id="ProtNLM"/>
    </source>
</evidence>
<protein>
    <recommendedName>
        <fullName evidence="5">Transmembrane protein 42</fullName>
    </recommendedName>
</protein>
<keyword evidence="2" id="KW-0812">Transmembrane</keyword>
<feature type="region of interest" description="Disordered" evidence="1">
    <location>
        <begin position="1"/>
        <end position="104"/>
    </location>
</feature>
<dbReference type="InterPro" id="IPR039632">
    <property type="entry name" value="TMEM42"/>
</dbReference>
<feature type="compositionally biased region" description="Low complexity" evidence="1">
    <location>
        <begin position="88"/>
        <end position="104"/>
    </location>
</feature>
<sequence>MLRQRRQQAPDSSLTPVPTPATSSEAPAKQAKGKATKNKSKSKSKATSSPSKMQDEPAAELRTLDGDGRDSTDGLTGSYHDALDAETSPLSPASPSSPSPSAVPVKTTWLQRNQWVALALASGACAAFNGVFAKLTTTELTTNLSKGVARLIGLDSAESAVEVVVRGTFFALNLVFNGVMWTLFTRALARGHSATQVSIMNTSANFVLTALLGLAIFSESLPPLWWVGAAMLVAGNVIIGRKDEGKANAEAATSAEGIAATAGAATTTASADAATHDEGGRRRSSRRLAAQRGGPTSGTSSTAPPGGQYKDEESSDDEDFAQI</sequence>
<dbReference type="EMBL" id="JAWCUI010000001">
    <property type="protein sequence ID" value="KAL1903529.1"/>
    <property type="molecule type" value="Genomic_DNA"/>
</dbReference>
<keyword evidence="4" id="KW-1185">Reference proteome</keyword>
<dbReference type="SUPFAM" id="SSF103481">
    <property type="entry name" value="Multidrug resistance efflux transporter EmrE"/>
    <property type="match status" value="1"/>
</dbReference>
<dbReference type="InterPro" id="IPR037185">
    <property type="entry name" value="EmrE-like"/>
</dbReference>
<feature type="compositionally biased region" description="Basic and acidic residues" evidence="1">
    <location>
        <begin position="62"/>
        <end position="72"/>
    </location>
</feature>
<evidence type="ECO:0000313" key="4">
    <source>
        <dbReference type="Proteomes" id="UP001583186"/>
    </source>
</evidence>
<keyword evidence="2" id="KW-1133">Transmembrane helix</keyword>
<name>A0ABR3ZYA7_9PEZI</name>
<feature type="transmembrane region" description="Helical" evidence="2">
    <location>
        <begin position="223"/>
        <end position="239"/>
    </location>
</feature>
<reference evidence="3 4" key="1">
    <citation type="journal article" date="2024" name="IMA Fungus">
        <title>IMA Genome - F19 : A genome assembly and annotation guide to empower mycologists, including annotated draft genome sequences of Ceratocystis pirilliformis, Diaporthe australafricana, Fusarium ophioides, Paecilomyces lecythidis, and Sporothrix stenoceras.</title>
        <authorList>
            <person name="Aylward J."/>
            <person name="Wilson A.M."/>
            <person name="Visagie C.M."/>
            <person name="Spraker J."/>
            <person name="Barnes I."/>
            <person name="Buitendag C."/>
            <person name="Ceriani C."/>
            <person name="Del Mar Angel L."/>
            <person name="du Plessis D."/>
            <person name="Fuchs T."/>
            <person name="Gasser K."/>
            <person name="Kramer D."/>
            <person name="Li W."/>
            <person name="Munsamy K."/>
            <person name="Piso A."/>
            <person name="Price J.L."/>
            <person name="Sonnekus B."/>
            <person name="Thomas C."/>
            <person name="van der Nest A."/>
            <person name="van Dijk A."/>
            <person name="van Heerden A."/>
            <person name="van Vuuren N."/>
            <person name="Yilmaz N."/>
            <person name="Duong T.A."/>
            <person name="van der Merwe N.A."/>
            <person name="Wingfield M.J."/>
            <person name="Wingfield B.D."/>
        </authorList>
    </citation>
    <scope>NUCLEOTIDE SEQUENCE [LARGE SCALE GENOMIC DNA]</scope>
    <source>
        <strain evidence="3 4">CMW 5346</strain>
    </source>
</reference>
<evidence type="ECO:0000256" key="1">
    <source>
        <dbReference type="SAM" id="MobiDB-lite"/>
    </source>
</evidence>
<feature type="compositionally biased region" description="Basic residues" evidence="1">
    <location>
        <begin position="31"/>
        <end position="44"/>
    </location>
</feature>
<proteinExistence type="predicted"/>
<keyword evidence="2" id="KW-0472">Membrane</keyword>
<feature type="region of interest" description="Disordered" evidence="1">
    <location>
        <begin position="266"/>
        <end position="323"/>
    </location>
</feature>
<feature type="transmembrane region" description="Helical" evidence="2">
    <location>
        <begin position="197"/>
        <end position="217"/>
    </location>
</feature>
<accession>A0ABR3ZYA7</accession>
<feature type="transmembrane region" description="Helical" evidence="2">
    <location>
        <begin position="115"/>
        <end position="135"/>
    </location>
</feature>
<dbReference type="PANTHER" id="PTHR31965">
    <property type="entry name" value="TRANSMEMBRANE PROTEIN 42"/>
    <property type="match status" value="1"/>
</dbReference>
<feature type="transmembrane region" description="Helical" evidence="2">
    <location>
        <begin position="163"/>
        <end position="185"/>
    </location>
</feature>
<dbReference type="Proteomes" id="UP001583186">
    <property type="component" value="Unassembled WGS sequence"/>
</dbReference>
<organism evidence="3 4">
    <name type="scientific">Sporothrix stenoceras</name>
    <dbReference type="NCBI Taxonomy" id="5173"/>
    <lineage>
        <taxon>Eukaryota</taxon>
        <taxon>Fungi</taxon>
        <taxon>Dikarya</taxon>
        <taxon>Ascomycota</taxon>
        <taxon>Pezizomycotina</taxon>
        <taxon>Sordariomycetes</taxon>
        <taxon>Sordariomycetidae</taxon>
        <taxon>Ophiostomatales</taxon>
        <taxon>Ophiostomataceae</taxon>
        <taxon>Sporothrix</taxon>
    </lineage>
</organism>
<evidence type="ECO:0000313" key="3">
    <source>
        <dbReference type="EMBL" id="KAL1903529.1"/>
    </source>
</evidence>
<gene>
    <name evidence="3" type="ORF">Sste5346_000157</name>
</gene>
<feature type="compositionally biased region" description="Acidic residues" evidence="1">
    <location>
        <begin position="313"/>
        <end position="323"/>
    </location>
</feature>
<feature type="compositionally biased region" description="Polar residues" evidence="1">
    <location>
        <begin position="7"/>
        <end position="25"/>
    </location>
</feature>
<evidence type="ECO:0000256" key="2">
    <source>
        <dbReference type="SAM" id="Phobius"/>
    </source>
</evidence>
<dbReference type="PANTHER" id="PTHR31965:SF1">
    <property type="entry name" value="TRANSMEMBRANE PROTEIN 42"/>
    <property type="match status" value="1"/>
</dbReference>